<dbReference type="Proteomes" id="UP000051530">
    <property type="component" value="Unassembled WGS sequence"/>
</dbReference>
<feature type="compositionally biased region" description="Polar residues" evidence="1">
    <location>
        <begin position="44"/>
        <end position="53"/>
    </location>
</feature>
<keyword evidence="3" id="KW-1185">Reference proteome</keyword>
<evidence type="ECO:0000313" key="2">
    <source>
        <dbReference type="EMBL" id="KRH95209.1"/>
    </source>
</evidence>
<dbReference type="VEuPathDB" id="MicrosporidiaDB:M153_2100028674"/>
<feature type="compositionally biased region" description="Acidic residues" evidence="1">
    <location>
        <begin position="1"/>
        <end position="15"/>
    </location>
</feature>
<name>A0A0R0M130_9MICR</name>
<evidence type="ECO:0000313" key="3">
    <source>
        <dbReference type="Proteomes" id="UP000051530"/>
    </source>
</evidence>
<evidence type="ECO:0000256" key="1">
    <source>
        <dbReference type="SAM" id="MobiDB-lite"/>
    </source>
</evidence>
<feature type="compositionally biased region" description="Polar residues" evidence="1">
    <location>
        <begin position="60"/>
        <end position="70"/>
    </location>
</feature>
<dbReference type="OrthoDB" id="2191347at2759"/>
<comment type="caution">
    <text evidence="2">The sequence shown here is derived from an EMBL/GenBank/DDBJ whole genome shotgun (WGS) entry which is preliminary data.</text>
</comment>
<feature type="compositionally biased region" description="Polar residues" evidence="1">
    <location>
        <begin position="18"/>
        <end position="36"/>
    </location>
</feature>
<reference evidence="2 3" key="1">
    <citation type="submission" date="2015-07" db="EMBL/GenBank/DDBJ databases">
        <title>The genome of Pseudoloma neurophilia, a relevant intracellular parasite of the zebrafish.</title>
        <authorList>
            <person name="Ndikumana S."/>
            <person name="Pelin A."/>
            <person name="Sanders J."/>
            <person name="Corradi N."/>
        </authorList>
    </citation>
    <scope>NUCLEOTIDE SEQUENCE [LARGE SCALE GENOMIC DNA]</scope>
    <source>
        <strain evidence="2 3">MK1</strain>
    </source>
</reference>
<sequence>MESSDYEYISDEEEYIPQSRQNQQKNIKSVHNQPNTKFKPRFQQHGNQRPANQSKKKFNFHQSKNVSSEPISPIKYDATSRNSDSYDTLRSKILACFSEGVIIPLMNITLIYSEKYTTMFDFKNGSCLKGRFHNHKTILKYFTCCTDTFTILKLKMDFIKRTDKQISELIQKRLDQHLFKVSKNSPDRLMHLEMLIITLFASKTTVTVEDLEMIFFDVYRIKLISLFPSDRPLRKSLQLINSPNMRVSVTQKADNVICVPPFHKDFYEYREKIDNYNRVLVIEDKICRKEYIQPISKDSPTAFTSEIKTPLVDLLKKTRLSDFQVINSPENVKISENVHPQSNNDLESKESKECKESKKSENNIGDSKISQIPKSQIEYLLSLTNLNIPKNIQKSDITLPTPAELYKNVKNETFIHCLLNLNLDQNENQPLTKNLYRKEYFNKNDIHEK</sequence>
<dbReference type="EMBL" id="LGUB01000003">
    <property type="protein sequence ID" value="KRH95209.1"/>
    <property type="molecule type" value="Genomic_DNA"/>
</dbReference>
<organism evidence="2 3">
    <name type="scientific">Pseudoloma neurophilia</name>
    <dbReference type="NCBI Taxonomy" id="146866"/>
    <lineage>
        <taxon>Eukaryota</taxon>
        <taxon>Fungi</taxon>
        <taxon>Fungi incertae sedis</taxon>
        <taxon>Microsporidia</taxon>
        <taxon>Pseudoloma</taxon>
    </lineage>
</organism>
<accession>A0A0R0M130</accession>
<proteinExistence type="predicted"/>
<gene>
    <name evidence="2" type="ORF">M153_2100028674</name>
</gene>
<feature type="region of interest" description="Disordered" evidence="1">
    <location>
        <begin position="334"/>
        <end position="367"/>
    </location>
</feature>
<feature type="region of interest" description="Disordered" evidence="1">
    <location>
        <begin position="1"/>
        <end position="74"/>
    </location>
</feature>
<feature type="compositionally biased region" description="Basic and acidic residues" evidence="1">
    <location>
        <begin position="346"/>
        <end position="361"/>
    </location>
</feature>
<protein>
    <submittedName>
        <fullName evidence="2">Uncharacterized protein</fullName>
    </submittedName>
</protein>
<dbReference type="AlphaFoldDB" id="A0A0R0M130"/>